<dbReference type="Pfam" id="PF01553">
    <property type="entry name" value="Acyltransferase"/>
    <property type="match status" value="1"/>
</dbReference>
<accession>J9D7H8</accession>
<evidence type="ECO:0000259" key="3">
    <source>
        <dbReference type="SMART" id="SM00563"/>
    </source>
</evidence>
<sequence length="187" mass="21452">MGMKKTLCSFLYYKVLGWKAVVTAPDYDKYIICAAPHTTNWDLFIGKLFLGAVGRESGFMMKKDWFFWPLGPIFRWMGGMPVDRSKRTSLVDQTIELAKKSPKFHLAITPEGTRKANPNWKKGFYYIAQGAGLPIVLIGIDYEKKCITCEKVLHPSGDIQKDMREIKLYFKQFKGKHPEQFSIGNVD</sequence>
<proteinExistence type="predicted"/>
<dbReference type="AlphaFoldDB" id="J9D7H8"/>
<keyword evidence="1 4" id="KW-0808">Transferase</keyword>
<dbReference type="SUPFAM" id="SSF69593">
    <property type="entry name" value="Glycerol-3-phosphate (1)-acyltransferase"/>
    <property type="match status" value="1"/>
</dbReference>
<dbReference type="EMBL" id="AMCI01000552">
    <property type="protein sequence ID" value="EJX08721.1"/>
    <property type="molecule type" value="Genomic_DNA"/>
</dbReference>
<name>J9D7H8_9ZZZZ</name>
<reference evidence="4" key="1">
    <citation type="journal article" date="2012" name="PLoS ONE">
        <title>Gene sets for utilization of primary and secondary nutrition supplies in the distal gut of endangered iberian lynx.</title>
        <authorList>
            <person name="Alcaide M."/>
            <person name="Messina E."/>
            <person name="Richter M."/>
            <person name="Bargiela R."/>
            <person name="Peplies J."/>
            <person name="Huws S.A."/>
            <person name="Newbold C.J."/>
            <person name="Golyshin P.N."/>
            <person name="Simon M.A."/>
            <person name="Lopez G."/>
            <person name="Yakimov M.M."/>
            <person name="Ferrer M."/>
        </authorList>
    </citation>
    <scope>NUCLEOTIDE SEQUENCE</scope>
</reference>
<dbReference type="InterPro" id="IPR002123">
    <property type="entry name" value="Plipid/glycerol_acylTrfase"/>
</dbReference>
<organism evidence="4">
    <name type="scientific">gut metagenome</name>
    <dbReference type="NCBI Taxonomy" id="749906"/>
    <lineage>
        <taxon>unclassified sequences</taxon>
        <taxon>metagenomes</taxon>
        <taxon>organismal metagenomes</taxon>
    </lineage>
</organism>
<gene>
    <name evidence="4" type="ORF">EVA_03157</name>
</gene>
<feature type="domain" description="Phospholipid/glycerol acyltransferase" evidence="3">
    <location>
        <begin position="31"/>
        <end position="143"/>
    </location>
</feature>
<dbReference type="PANTHER" id="PTHR10434">
    <property type="entry name" value="1-ACYL-SN-GLYCEROL-3-PHOSPHATE ACYLTRANSFERASE"/>
    <property type="match status" value="1"/>
</dbReference>
<dbReference type="GO" id="GO:0006654">
    <property type="term" value="P:phosphatidic acid biosynthetic process"/>
    <property type="evidence" value="ECO:0007669"/>
    <property type="project" value="TreeGrafter"/>
</dbReference>
<evidence type="ECO:0000313" key="4">
    <source>
        <dbReference type="EMBL" id="EJX08721.1"/>
    </source>
</evidence>
<dbReference type="SMART" id="SM00563">
    <property type="entry name" value="PlsC"/>
    <property type="match status" value="1"/>
</dbReference>
<dbReference type="PANTHER" id="PTHR10434:SF9">
    <property type="entry name" value="PHOSPHOLIPID_GLYCEROL ACYLTRANSFERASE DOMAIN-CONTAINING PROTEIN"/>
    <property type="match status" value="1"/>
</dbReference>
<protein>
    <submittedName>
        <fullName evidence="4">Acyltransferase family protein</fullName>
    </submittedName>
</protein>
<keyword evidence="2 4" id="KW-0012">Acyltransferase</keyword>
<evidence type="ECO:0000256" key="2">
    <source>
        <dbReference type="ARBA" id="ARBA00023315"/>
    </source>
</evidence>
<dbReference type="GO" id="GO:0003841">
    <property type="term" value="F:1-acylglycerol-3-phosphate O-acyltransferase activity"/>
    <property type="evidence" value="ECO:0007669"/>
    <property type="project" value="TreeGrafter"/>
</dbReference>
<comment type="caution">
    <text evidence="4">The sequence shown here is derived from an EMBL/GenBank/DDBJ whole genome shotgun (WGS) entry which is preliminary data.</text>
</comment>
<evidence type="ECO:0000256" key="1">
    <source>
        <dbReference type="ARBA" id="ARBA00022679"/>
    </source>
</evidence>